<dbReference type="PROSITE" id="PS50011">
    <property type="entry name" value="PROTEIN_KINASE_DOM"/>
    <property type="match status" value="1"/>
</dbReference>
<proteinExistence type="predicted"/>
<reference evidence="2" key="1">
    <citation type="submission" date="2021-06" db="EMBL/GenBank/DDBJ databases">
        <title>Comparative genomics, transcriptomics and evolutionary studies reveal genomic signatures of adaptation to plant cell wall in hemibiotrophic fungi.</title>
        <authorList>
            <consortium name="DOE Joint Genome Institute"/>
            <person name="Baroncelli R."/>
            <person name="Diaz J.F."/>
            <person name="Benocci T."/>
            <person name="Peng M."/>
            <person name="Battaglia E."/>
            <person name="Haridas S."/>
            <person name="Andreopoulos W."/>
            <person name="Labutti K."/>
            <person name="Pangilinan J."/>
            <person name="Floch G.L."/>
            <person name="Makela M.R."/>
            <person name="Henrissat B."/>
            <person name="Grigoriev I.V."/>
            <person name="Crouch J.A."/>
            <person name="De Vries R.P."/>
            <person name="Sukno S.A."/>
            <person name="Thon M.R."/>
        </authorList>
    </citation>
    <scope>NUCLEOTIDE SEQUENCE</scope>
    <source>
        <strain evidence="2">MAFF235873</strain>
    </source>
</reference>
<dbReference type="Proteomes" id="UP001232148">
    <property type="component" value="Unassembled WGS sequence"/>
</dbReference>
<dbReference type="InterPro" id="IPR011009">
    <property type="entry name" value="Kinase-like_dom_sf"/>
</dbReference>
<dbReference type="EMBL" id="MU843214">
    <property type="protein sequence ID" value="KAK2020571.1"/>
    <property type="molecule type" value="Genomic_DNA"/>
</dbReference>
<comment type="caution">
    <text evidence="2">The sequence shown here is derived from an EMBL/GenBank/DDBJ whole genome shotgun (WGS) entry which is preliminary data.</text>
</comment>
<keyword evidence="3" id="KW-1185">Reference proteome</keyword>
<gene>
    <name evidence="2" type="ORF">LX32DRAFT_678214</name>
</gene>
<name>A0AAD9H2H4_9PEZI</name>
<dbReference type="AlphaFoldDB" id="A0AAD9H2H4"/>
<dbReference type="SUPFAM" id="SSF56112">
    <property type="entry name" value="Protein kinase-like (PK-like)"/>
    <property type="match status" value="1"/>
</dbReference>
<dbReference type="GO" id="GO:0005524">
    <property type="term" value="F:ATP binding"/>
    <property type="evidence" value="ECO:0007669"/>
    <property type="project" value="InterPro"/>
</dbReference>
<dbReference type="Pfam" id="PF00069">
    <property type="entry name" value="Pkinase"/>
    <property type="match status" value="1"/>
</dbReference>
<organism evidence="2 3">
    <name type="scientific">Colletotrichum zoysiae</name>
    <dbReference type="NCBI Taxonomy" id="1216348"/>
    <lineage>
        <taxon>Eukaryota</taxon>
        <taxon>Fungi</taxon>
        <taxon>Dikarya</taxon>
        <taxon>Ascomycota</taxon>
        <taxon>Pezizomycotina</taxon>
        <taxon>Sordariomycetes</taxon>
        <taxon>Hypocreomycetidae</taxon>
        <taxon>Glomerellales</taxon>
        <taxon>Glomerellaceae</taxon>
        <taxon>Colletotrichum</taxon>
        <taxon>Colletotrichum graminicola species complex</taxon>
    </lineage>
</organism>
<feature type="domain" description="Protein kinase" evidence="1">
    <location>
        <begin position="115"/>
        <end position="329"/>
    </location>
</feature>
<accession>A0AAD9H2H4</accession>
<sequence>MEKSKHYDVALWQVHETEEDCELIIRTNNGYAFYCRIFPQHLQQSPGTTKYYFKCLNLLRSGEEQQDDFYPLIAQLLLSTPTLPDARRPTLDQYLSPQHFVCDLEVIDEVPRPYLTENQKHGWSRPVVVVKDEFIKDLDQWTQSYHPSDVQIIYHHPKDVLIKRPKKVLVDASKGSETTCFFKPFGLSLGPEHAKKELLTLRKVTEIPHAPEAWVCRLYGVVREGNMLMGMLFTWIDATGVLGRARAENSSSDMRKRWAAQISTSLEKLHDRDITWGDAKADNVLIDRDNNAWVIDFGGSYTPGWVDKEKAGTLAGDAQGLAKILDILR</sequence>
<evidence type="ECO:0000313" key="3">
    <source>
        <dbReference type="Proteomes" id="UP001232148"/>
    </source>
</evidence>
<dbReference type="InterPro" id="IPR000719">
    <property type="entry name" value="Prot_kinase_dom"/>
</dbReference>
<dbReference type="GO" id="GO:0004672">
    <property type="term" value="F:protein kinase activity"/>
    <property type="evidence" value="ECO:0007669"/>
    <property type="project" value="InterPro"/>
</dbReference>
<evidence type="ECO:0000259" key="1">
    <source>
        <dbReference type="PROSITE" id="PS50011"/>
    </source>
</evidence>
<evidence type="ECO:0000313" key="2">
    <source>
        <dbReference type="EMBL" id="KAK2020571.1"/>
    </source>
</evidence>
<protein>
    <recommendedName>
        <fullName evidence="1">Protein kinase domain-containing protein</fullName>
    </recommendedName>
</protein>
<dbReference type="Gene3D" id="1.10.510.10">
    <property type="entry name" value="Transferase(Phosphotransferase) domain 1"/>
    <property type="match status" value="1"/>
</dbReference>